<name>A0AA85BGC6_9TREM</name>
<dbReference type="AlphaFoldDB" id="A0AA85BGC6"/>
<dbReference type="Proteomes" id="UP000050791">
    <property type="component" value="Unassembled WGS sequence"/>
</dbReference>
<reference evidence="2" key="1">
    <citation type="submission" date="2023-11" db="UniProtKB">
        <authorList>
            <consortium name="WormBaseParasite"/>
        </authorList>
    </citation>
    <scope>IDENTIFICATION</scope>
</reference>
<sequence>MATEHPSKGQFSITNTEKLVNLSHDHDQSTTDSHLKLNGCLVNKDNPWVRAPCSSGDGSDSTTSHEGVCSKDRDWPTLQSALSQVSQCTTSTFDVCSKQKDKNKQKFTAVGSCQIDLGTKPLQIIKRRNGNKPLLSTFSRNLIALMDLSVIGQIRTGGTGQVNTIRKIIITGNQRLDLIVLSIRRA</sequence>
<accession>A0AA85BGC6</accession>
<evidence type="ECO:0000313" key="1">
    <source>
        <dbReference type="Proteomes" id="UP000050791"/>
    </source>
</evidence>
<evidence type="ECO:0000313" key="2">
    <source>
        <dbReference type="WBParaSite" id="SMTH1_51010.1"/>
    </source>
</evidence>
<proteinExistence type="predicted"/>
<organism evidence="1 2">
    <name type="scientific">Schistosoma mattheei</name>
    <dbReference type="NCBI Taxonomy" id="31246"/>
    <lineage>
        <taxon>Eukaryota</taxon>
        <taxon>Metazoa</taxon>
        <taxon>Spiralia</taxon>
        <taxon>Lophotrochozoa</taxon>
        <taxon>Platyhelminthes</taxon>
        <taxon>Trematoda</taxon>
        <taxon>Digenea</taxon>
        <taxon>Strigeidida</taxon>
        <taxon>Schistosomatoidea</taxon>
        <taxon>Schistosomatidae</taxon>
        <taxon>Schistosoma</taxon>
    </lineage>
</organism>
<protein>
    <submittedName>
        <fullName evidence="2">Uncharacterized protein</fullName>
    </submittedName>
</protein>
<dbReference type="WBParaSite" id="SMTH1_51010.1">
    <property type="protein sequence ID" value="SMTH1_51010.1"/>
    <property type="gene ID" value="SMTH1_51010"/>
</dbReference>